<comment type="subcellular location">
    <subcellularLocation>
        <location evidence="1">Cytoplasm</location>
    </subcellularLocation>
</comment>
<dbReference type="GO" id="GO:0005874">
    <property type="term" value="C:microtubule"/>
    <property type="evidence" value="ECO:0007669"/>
    <property type="project" value="UniProtKB-KW"/>
</dbReference>
<evidence type="ECO:0000313" key="12">
    <source>
        <dbReference type="EMBL" id="KAE9449259.1"/>
    </source>
</evidence>
<sequence>MRECISIHIGQAGIQVGNACWELYCLEHGIQRNGAGKHVPRAIFLDLEPTVIDEVRTGAYRQLFHPEQLISGKEDAANNFARGHYTSKEYFSSNLWERDCGSVPGPHPKAGRQLYRASRVPGLPCCWRWNWFWPRFTSSERLSVDYGKKSKLGFTVYPSPQISTSVVEPYNSVLSTHSLLEHTDVAVLLDNEAIYDICRRSLDIERPTYTNLNRLVSQVISSLTASLRFDGALNVDVKSSKPTCPLPSHPLHALLLRPRHLRREGLPRAALRGRDHQQRIRALLHDGQVRPPPRQVHGLLPDVPRDVVPKDVNAAVATIKTKRTIQLWTGAPPGSSTGWDLAKVQRAVCMISNSTSVAEVFSRIDHKFDLMYAKRALCIGTSGRGWRKGSFRRQGGSGAWRRIMRKLGWSLGKGMMKMKAMSIRAGWLFWNGEKPMDSLGYVCLGLRVFWVDVFVLNSTLVFYNV</sequence>
<organism evidence="12 13">
    <name type="scientific">Rhododendron williamsianum</name>
    <dbReference type="NCBI Taxonomy" id="262921"/>
    <lineage>
        <taxon>Eukaryota</taxon>
        <taxon>Viridiplantae</taxon>
        <taxon>Streptophyta</taxon>
        <taxon>Embryophyta</taxon>
        <taxon>Tracheophyta</taxon>
        <taxon>Spermatophyta</taxon>
        <taxon>Magnoliopsida</taxon>
        <taxon>eudicotyledons</taxon>
        <taxon>Gunneridae</taxon>
        <taxon>Pentapetalae</taxon>
        <taxon>asterids</taxon>
        <taxon>Ericales</taxon>
        <taxon>Ericaceae</taxon>
        <taxon>Ericoideae</taxon>
        <taxon>Rhodoreae</taxon>
        <taxon>Rhododendron</taxon>
    </lineage>
</organism>
<dbReference type="GO" id="GO:0005200">
    <property type="term" value="F:structural constituent of cytoskeleton"/>
    <property type="evidence" value="ECO:0007669"/>
    <property type="project" value="InterPro"/>
</dbReference>
<evidence type="ECO:0000256" key="9">
    <source>
        <dbReference type="ARBA" id="ARBA00034296"/>
    </source>
</evidence>
<keyword evidence="7" id="KW-0460">Magnesium</keyword>
<dbReference type="PRINTS" id="PR01162">
    <property type="entry name" value="ALPHATUBULIN"/>
</dbReference>
<dbReference type="GO" id="GO:0005525">
    <property type="term" value="F:GTP binding"/>
    <property type="evidence" value="ECO:0007669"/>
    <property type="project" value="UniProtKB-KW"/>
</dbReference>
<dbReference type="PRINTS" id="PR01161">
    <property type="entry name" value="TUBULIN"/>
</dbReference>
<keyword evidence="4" id="KW-0493">Microtubule</keyword>
<dbReference type="AlphaFoldDB" id="A0A6A4L275"/>
<keyword evidence="13" id="KW-1185">Reference proteome</keyword>
<accession>A0A6A4L275</accession>
<evidence type="ECO:0000256" key="3">
    <source>
        <dbReference type="ARBA" id="ARBA00022490"/>
    </source>
</evidence>
<gene>
    <name evidence="12" type="ORF">C3L33_18831</name>
</gene>
<keyword evidence="8" id="KW-0342">GTP-binding</keyword>
<dbReference type="Proteomes" id="UP000428333">
    <property type="component" value="Linkage Group LG11"/>
</dbReference>
<dbReference type="SUPFAM" id="SSF52490">
    <property type="entry name" value="Tubulin nucleotide-binding domain-like"/>
    <property type="match status" value="2"/>
</dbReference>
<protein>
    <recommendedName>
        <fullName evidence="11">Tubulin/FtsZ GTPase domain-containing protein</fullName>
    </recommendedName>
</protein>
<dbReference type="InterPro" id="IPR036525">
    <property type="entry name" value="Tubulin/FtsZ_GTPase_sf"/>
</dbReference>
<dbReference type="InterPro" id="IPR023123">
    <property type="entry name" value="Tubulin_C"/>
</dbReference>
<dbReference type="InterPro" id="IPR018316">
    <property type="entry name" value="Tubulin/FtsZ_2-layer-sand-dom"/>
</dbReference>
<dbReference type="Pfam" id="PF00091">
    <property type="entry name" value="Tubulin"/>
    <property type="match status" value="2"/>
</dbReference>
<keyword evidence="5" id="KW-0547">Nucleotide-binding</keyword>
<dbReference type="Gene3D" id="1.10.287.600">
    <property type="entry name" value="Helix hairpin bin"/>
    <property type="match status" value="1"/>
</dbReference>
<keyword evidence="6" id="KW-0378">Hydrolase</keyword>
<dbReference type="Pfam" id="PF03953">
    <property type="entry name" value="Tubulin_C"/>
    <property type="match status" value="1"/>
</dbReference>
<name>A0A6A4L275_9ERIC</name>
<comment type="catalytic activity">
    <reaction evidence="10">
        <text>GTP + H2O = GDP + phosphate + H(+)</text>
        <dbReference type="Rhea" id="RHEA:19669"/>
        <dbReference type="ChEBI" id="CHEBI:15377"/>
        <dbReference type="ChEBI" id="CHEBI:15378"/>
        <dbReference type="ChEBI" id="CHEBI:37565"/>
        <dbReference type="ChEBI" id="CHEBI:43474"/>
        <dbReference type="ChEBI" id="CHEBI:58189"/>
    </reaction>
    <physiologicalReaction direction="left-to-right" evidence="10">
        <dbReference type="Rhea" id="RHEA:19670"/>
    </physiologicalReaction>
</comment>
<dbReference type="SUPFAM" id="SSF55307">
    <property type="entry name" value="Tubulin C-terminal domain-like"/>
    <property type="match status" value="1"/>
</dbReference>
<dbReference type="Gene3D" id="3.40.50.1440">
    <property type="entry name" value="Tubulin/FtsZ, GTPase domain"/>
    <property type="match status" value="2"/>
</dbReference>
<dbReference type="GO" id="GO:0016787">
    <property type="term" value="F:hydrolase activity"/>
    <property type="evidence" value="ECO:0007669"/>
    <property type="project" value="UniProtKB-KW"/>
</dbReference>
<comment type="caution">
    <text evidence="12">The sequence shown here is derived from an EMBL/GenBank/DDBJ whole genome shotgun (WGS) entry which is preliminary data.</text>
</comment>
<evidence type="ECO:0000256" key="10">
    <source>
        <dbReference type="ARBA" id="ARBA00049117"/>
    </source>
</evidence>
<reference evidence="12 13" key="1">
    <citation type="journal article" date="2019" name="Genome Biol. Evol.">
        <title>The Rhododendron genome and chromosomal organization provide insight into shared whole-genome duplications across the heath family (Ericaceae).</title>
        <authorList>
            <person name="Soza V.L."/>
            <person name="Lindsley D."/>
            <person name="Waalkes A."/>
            <person name="Ramage E."/>
            <person name="Patwardhan R.P."/>
            <person name="Burton J.N."/>
            <person name="Adey A."/>
            <person name="Kumar A."/>
            <person name="Qiu R."/>
            <person name="Shendure J."/>
            <person name="Hall B."/>
        </authorList>
    </citation>
    <scope>NUCLEOTIDE SEQUENCE [LARGE SCALE GENOMIC DNA]</scope>
    <source>
        <strain evidence="12">RSF 1966-606</strain>
    </source>
</reference>
<dbReference type="SMART" id="SM00864">
    <property type="entry name" value="Tubulin"/>
    <property type="match status" value="1"/>
</dbReference>
<dbReference type="InterPro" id="IPR000217">
    <property type="entry name" value="Tubulin"/>
</dbReference>
<evidence type="ECO:0000256" key="6">
    <source>
        <dbReference type="ARBA" id="ARBA00022801"/>
    </source>
</evidence>
<dbReference type="GO" id="GO:0005737">
    <property type="term" value="C:cytoplasm"/>
    <property type="evidence" value="ECO:0007669"/>
    <property type="project" value="UniProtKB-SubCell"/>
</dbReference>
<dbReference type="InterPro" id="IPR037103">
    <property type="entry name" value="Tubulin/FtsZ-like_C"/>
</dbReference>
<evidence type="ECO:0000256" key="2">
    <source>
        <dbReference type="ARBA" id="ARBA00009636"/>
    </source>
</evidence>
<dbReference type="PANTHER" id="PTHR11588">
    <property type="entry name" value="TUBULIN"/>
    <property type="match status" value="1"/>
</dbReference>
<feature type="non-terminal residue" evidence="12">
    <location>
        <position position="1"/>
    </location>
</feature>
<evidence type="ECO:0000256" key="5">
    <source>
        <dbReference type="ARBA" id="ARBA00022741"/>
    </source>
</evidence>
<dbReference type="InterPro" id="IPR003008">
    <property type="entry name" value="Tubulin_FtsZ_GTPase"/>
</dbReference>
<feature type="domain" description="Tubulin/FtsZ GTPase" evidence="11">
    <location>
        <begin position="29"/>
        <end position="231"/>
    </location>
</feature>
<evidence type="ECO:0000259" key="11">
    <source>
        <dbReference type="SMART" id="SM00864"/>
    </source>
</evidence>
<evidence type="ECO:0000256" key="8">
    <source>
        <dbReference type="ARBA" id="ARBA00023134"/>
    </source>
</evidence>
<dbReference type="GO" id="GO:0007017">
    <property type="term" value="P:microtubule-based process"/>
    <property type="evidence" value="ECO:0007669"/>
    <property type="project" value="InterPro"/>
</dbReference>
<dbReference type="EMBL" id="QEFC01003186">
    <property type="protein sequence ID" value="KAE9449259.1"/>
    <property type="molecule type" value="Genomic_DNA"/>
</dbReference>
<dbReference type="Gene3D" id="3.30.1330.20">
    <property type="entry name" value="Tubulin/FtsZ, C-terminal domain"/>
    <property type="match status" value="1"/>
</dbReference>
<proteinExistence type="inferred from homology"/>
<evidence type="ECO:0000313" key="13">
    <source>
        <dbReference type="Proteomes" id="UP000428333"/>
    </source>
</evidence>
<dbReference type="InterPro" id="IPR002452">
    <property type="entry name" value="Alpha_tubulin"/>
</dbReference>
<comment type="similarity">
    <text evidence="2">Belongs to the tubulin family.</text>
</comment>
<dbReference type="InterPro" id="IPR008280">
    <property type="entry name" value="Tub_FtsZ_C"/>
</dbReference>
<evidence type="ECO:0000256" key="7">
    <source>
        <dbReference type="ARBA" id="ARBA00022842"/>
    </source>
</evidence>
<comment type="function">
    <text evidence="9">Tubulin is the major constituent of microtubules, a cylinder consisting of laterally associated linear protofilaments composed of alpha- and beta-tubulin heterodimers. Microtubules grow by the addition of GTP-tubulin dimers to the microtubule end, where a stabilizing cap forms. Below the cap, tubulin dimers are in GDP-bound state, owing to GTPase activity of alpha-tubulin.</text>
</comment>
<evidence type="ECO:0000256" key="4">
    <source>
        <dbReference type="ARBA" id="ARBA00022701"/>
    </source>
</evidence>
<keyword evidence="3" id="KW-0963">Cytoplasm</keyword>
<evidence type="ECO:0000256" key="1">
    <source>
        <dbReference type="ARBA" id="ARBA00004496"/>
    </source>
</evidence>